<name>A0A5A8D101_CAFRO</name>
<dbReference type="Proteomes" id="UP000322899">
    <property type="component" value="Mitochondrion MT"/>
</dbReference>
<keyword evidence="1" id="KW-0812">Transmembrane</keyword>
<organism evidence="2">
    <name type="scientific">Cafeteria roenbergensis</name>
    <name type="common">Marine flagellate</name>
    <dbReference type="NCBI Taxonomy" id="33653"/>
    <lineage>
        <taxon>Eukaryota</taxon>
        <taxon>Sar</taxon>
        <taxon>Stramenopiles</taxon>
        <taxon>Bigyra</taxon>
        <taxon>Opalozoa</taxon>
        <taxon>Bicosoecida</taxon>
        <taxon>Cafeteriaceae</taxon>
        <taxon>Cafeteria</taxon>
    </lineage>
</organism>
<evidence type="ECO:0000256" key="1">
    <source>
        <dbReference type="SAM" id="Phobius"/>
    </source>
</evidence>
<gene>
    <name evidence="2" type="ORF">FNF27_10040</name>
</gene>
<protein>
    <submittedName>
        <fullName evidence="2">Uncharacterized protein</fullName>
    </submittedName>
</protein>
<accession>A0A5A8D101</accession>
<keyword evidence="2" id="KW-0496">Mitochondrion</keyword>
<comment type="caution">
    <text evidence="2">The sequence shown here is derived from an EMBL/GenBank/DDBJ whole genome shotgun (WGS) entry which is preliminary data.</text>
</comment>
<sequence>MLLLSVNRKEISSNLRLHLSNKQWLGFQGSSNFLYYIFPGNITVVSTLFQDYFLLDKVFEKQRSQILKKI</sequence>
<keyword evidence="1" id="KW-1133">Transmembrane helix</keyword>
<evidence type="ECO:0000313" key="2">
    <source>
        <dbReference type="EMBL" id="KAA0158040.1"/>
    </source>
</evidence>
<dbReference type="EMBL" id="VLTO01000218">
    <property type="protein sequence ID" value="KAA0158040.1"/>
    <property type="molecule type" value="Genomic_DNA"/>
</dbReference>
<geneLocation type="mitochondrion" evidence="2"/>
<proteinExistence type="predicted"/>
<dbReference type="AlphaFoldDB" id="A0A5A8D101"/>
<feature type="transmembrane region" description="Helical" evidence="1">
    <location>
        <begin position="33"/>
        <end position="55"/>
    </location>
</feature>
<keyword evidence="1" id="KW-0472">Membrane</keyword>
<reference evidence="2" key="1">
    <citation type="submission" date="2019-07" db="EMBL/GenBank/DDBJ databases">
        <title>Genomes of Cafeteria roenbergensis.</title>
        <authorList>
            <person name="Fischer M.G."/>
            <person name="Hackl T."/>
            <person name="Roman M."/>
        </authorList>
    </citation>
    <scope>NUCLEOTIDE SEQUENCE [LARGE SCALE GENOMIC DNA]</scope>
    <source>
        <strain evidence="2">E4-10P</strain>
    </source>
</reference>